<evidence type="ECO:0000256" key="3">
    <source>
        <dbReference type="ARBA" id="ARBA00010707"/>
    </source>
</evidence>
<evidence type="ECO:0000256" key="5">
    <source>
        <dbReference type="ARBA" id="ARBA00023136"/>
    </source>
</evidence>
<sequence>MGAKIVTNEDDRHTSQSHASRSNEAPSGSASNQNEAKQRKRRIRHKNKAQGSSKKKSADSNPDAAQRLECQQQQPQPTGITTQQEHEHEHEHDFDQPIAPAHLEPANRAYTSPRKEAILRYKSSDLEPTPDLREHLKPRNENSPETQLKVQGPSYINMEGKVTLFKFESSKILELASQNKETGSLLAHGEFEIFQLHNGDVTYLSCGGKSFIYPLLPKIRILRISFNHFLLPLLNPERYWKIFIHSDAESILDVLEGTFKWNVQYLNISSEKTDEKSPQEKLSPGLGVFADERINARPHELSSPNDFPDVIDTTIPDSPPSAPISPTQIHSVPQLALSPSHQRRYAFEQNQIKKQASLQSLSTNVACLDLNAQPSPHQVKPRRYENPYETPTSFVRTLHEQPAAVAARTSQNFHVPITRIDEKSESSMDSLLDEFEQNVQSAKPASTVYHSRPVSRQQSVASIHHQVPTYSRGKYFHAQIDKDDDDGEIRHFPSLSEYNRNSCVGNNNNGHASRPVMSRRSSRSDLYADESGWMEPNLDQNTHHHPLSRTNTSRLPKSVSNYSINTSVSTSYNLGSIYKSVIGQRNERYAQSLRNGHHHDDTRASVKSMSRIPSAQQVPRRQSIYMRADRSTMSMNGSAPVNHRDKDVKRDVKLDSREIYRLLSEKSTTSSNVKTESTQHRNHSPASSHHHAPPPRSASFASRFFGW</sequence>
<evidence type="ECO:0000313" key="7">
    <source>
        <dbReference type="EMBL" id="CAK9442224.1"/>
    </source>
</evidence>
<feature type="compositionally biased region" description="Polar residues" evidence="6">
    <location>
        <begin position="605"/>
        <end position="620"/>
    </location>
</feature>
<keyword evidence="5" id="KW-0472">Membrane</keyword>
<feature type="region of interest" description="Disordered" evidence="6">
    <location>
        <begin position="593"/>
        <end position="699"/>
    </location>
</feature>
<evidence type="ECO:0000256" key="2">
    <source>
        <dbReference type="ARBA" id="ARBA00004421"/>
    </source>
</evidence>
<dbReference type="Pfam" id="PF12634">
    <property type="entry name" value="Inp1"/>
    <property type="match status" value="1"/>
</dbReference>
<dbReference type="GeneID" id="92211163"/>
<comment type="similarity">
    <text evidence="3">Belongs to the INP1 family.</text>
</comment>
<feature type="compositionally biased region" description="Low complexity" evidence="6">
    <location>
        <begin position="71"/>
        <end position="83"/>
    </location>
</feature>
<evidence type="ECO:0000256" key="1">
    <source>
        <dbReference type="ARBA" id="ARBA00003594"/>
    </source>
</evidence>
<name>A0ABP0ZUC8_9ASCO</name>
<feature type="region of interest" description="Disordered" evidence="6">
    <location>
        <begin position="120"/>
        <end position="147"/>
    </location>
</feature>
<feature type="compositionally biased region" description="Basic and acidic residues" evidence="6">
    <location>
        <begin position="84"/>
        <end position="94"/>
    </location>
</feature>
<feature type="compositionally biased region" description="Polar residues" evidence="6">
    <location>
        <begin position="16"/>
        <end position="35"/>
    </location>
</feature>
<feature type="compositionally biased region" description="Basic residues" evidence="6">
    <location>
        <begin position="38"/>
        <end position="48"/>
    </location>
</feature>
<feature type="compositionally biased region" description="Basic and acidic residues" evidence="6">
    <location>
        <begin position="120"/>
        <end position="142"/>
    </location>
</feature>
<feature type="region of interest" description="Disordered" evidence="6">
    <location>
        <begin position="497"/>
        <end position="554"/>
    </location>
</feature>
<feature type="region of interest" description="Disordered" evidence="6">
    <location>
        <begin position="1"/>
        <end position="94"/>
    </location>
</feature>
<feature type="compositionally biased region" description="Basic residues" evidence="6">
    <location>
        <begin position="680"/>
        <end position="693"/>
    </location>
</feature>
<comment type="subcellular location">
    <subcellularLocation>
        <location evidence="2">Peroxisome membrane</location>
        <topology evidence="2">Peripheral membrane protein</topology>
    </subcellularLocation>
</comment>
<dbReference type="RefSeq" id="XP_066832905.1">
    <property type="nucleotide sequence ID" value="XM_066976357.1"/>
</dbReference>
<reference evidence="7 8" key="1">
    <citation type="submission" date="2024-03" db="EMBL/GenBank/DDBJ databases">
        <authorList>
            <person name="Brejova B."/>
        </authorList>
    </citation>
    <scope>NUCLEOTIDE SEQUENCE [LARGE SCALE GENOMIC DNA]</scope>
    <source>
        <strain evidence="7 8">CBS 14171</strain>
    </source>
</reference>
<gene>
    <name evidence="7" type="ORF">LODBEIA_P59670</name>
</gene>
<dbReference type="InterPro" id="IPR024758">
    <property type="entry name" value="Inp1"/>
</dbReference>
<dbReference type="Proteomes" id="UP001497383">
    <property type="component" value="Chromosome 8"/>
</dbReference>
<evidence type="ECO:0000313" key="8">
    <source>
        <dbReference type="Proteomes" id="UP001497383"/>
    </source>
</evidence>
<evidence type="ECO:0000256" key="4">
    <source>
        <dbReference type="ARBA" id="ARBA00021397"/>
    </source>
</evidence>
<protein>
    <recommendedName>
        <fullName evidence="4">Inheritance of peroxisomes protein 1</fullName>
    </recommendedName>
</protein>
<feature type="compositionally biased region" description="Basic and acidic residues" evidence="6">
    <location>
        <begin position="642"/>
        <end position="664"/>
    </location>
</feature>
<feature type="compositionally biased region" description="Polar residues" evidence="6">
    <location>
        <begin position="665"/>
        <end position="676"/>
    </location>
</feature>
<comment type="function">
    <text evidence="1">Required for peroxisome inheritance.</text>
</comment>
<evidence type="ECO:0000256" key="6">
    <source>
        <dbReference type="SAM" id="MobiDB-lite"/>
    </source>
</evidence>
<keyword evidence="8" id="KW-1185">Reference proteome</keyword>
<organism evidence="7 8">
    <name type="scientific">Lodderomyces beijingensis</name>
    <dbReference type="NCBI Taxonomy" id="1775926"/>
    <lineage>
        <taxon>Eukaryota</taxon>
        <taxon>Fungi</taxon>
        <taxon>Dikarya</taxon>
        <taxon>Ascomycota</taxon>
        <taxon>Saccharomycotina</taxon>
        <taxon>Pichiomycetes</taxon>
        <taxon>Debaryomycetaceae</taxon>
        <taxon>Candida/Lodderomyces clade</taxon>
        <taxon>Lodderomyces</taxon>
    </lineage>
</organism>
<accession>A0ABP0ZUC8</accession>
<proteinExistence type="inferred from homology"/>
<feature type="compositionally biased region" description="Low complexity" evidence="6">
    <location>
        <begin position="499"/>
        <end position="509"/>
    </location>
</feature>
<dbReference type="EMBL" id="OZ022412">
    <property type="protein sequence ID" value="CAK9442224.1"/>
    <property type="molecule type" value="Genomic_DNA"/>
</dbReference>